<sequence length="77" mass="8437">MVKLHESNFSDSIPTVISGVTNKNLADDIFVEYNRMVSSNIYLNAGFSVSFPGKGIRDVVGNTANWTGGFVNVVFDY</sequence>
<organism evidence="1 2">
    <name type="scientific">Snuella lapsa</name>
    <dbReference type="NCBI Taxonomy" id="870481"/>
    <lineage>
        <taxon>Bacteria</taxon>
        <taxon>Pseudomonadati</taxon>
        <taxon>Bacteroidota</taxon>
        <taxon>Flavobacteriia</taxon>
        <taxon>Flavobacteriales</taxon>
        <taxon>Flavobacteriaceae</taxon>
        <taxon>Snuella</taxon>
    </lineage>
</organism>
<accession>A0ABP6XL32</accession>
<dbReference type="EMBL" id="BAABCY010000050">
    <property type="protein sequence ID" value="GAA3568849.1"/>
    <property type="molecule type" value="Genomic_DNA"/>
</dbReference>
<reference evidence="2" key="1">
    <citation type="journal article" date="2019" name="Int. J. Syst. Evol. Microbiol.">
        <title>The Global Catalogue of Microorganisms (GCM) 10K type strain sequencing project: providing services to taxonomists for standard genome sequencing and annotation.</title>
        <authorList>
            <consortium name="The Broad Institute Genomics Platform"/>
            <consortium name="The Broad Institute Genome Sequencing Center for Infectious Disease"/>
            <person name="Wu L."/>
            <person name="Ma J."/>
        </authorList>
    </citation>
    <scope>NUCLEOTIDE SEQUENCE [LARGE SCALE GENOMIC DNA]</scope>
    <source>
        <strain evidence="2">JCM 17111</strain>
    </source>
</reference>
<gene>
    <name evidence="1" type="ORF">GCM10022395_18260</name>
</gene>
<name>A0ABP6XL32_9FLAO</name>
<comment type="caution">
    <text evidence="1">The sequence shown here is derived from an EMBL/GenBank/DDBJ whole genome shotgun (WGS) entry which is preliminary data.</text>
</comment>
<evidence type="ECO:0000313" key="2">
    <source>
        <dbReference type="Proteomes" id="UP001500954"/>
    </source>
</evidence>
<protein>
    <submittedName>
        <fullName evidence="1">Uncharacterized protein</fullName>
    </submittedName>
</protein>
<dbReference type="Proteomes" id="UP001500954">
    <property type="component" value="Unassembled WGS sequence"/>
</dbReference>
<keyword evidence="2" id="KW-1185">Reference proteome</keyword>
<dbReference type="RefSeq" id="WP_345005653.1">
    <property type="nucleotide sequence ID" value="NZ_BAABCY010000050.1"/>
</dbReference>
<proteinExistence type="predicted"/>
<evidence type="ECO:0000313" key="1">
    <source>
        <dbReference type="EMBL" id="GAA3568849.1"/>
    </source>
</evidence>